<feature type="compositionally biased region" description="Polar residues" evidence="1">
    <location>
        <begin position="1"/>
        <end position="10"/>
    </location>
</feature>
<comment type="caution">
    <text evidence="2">The sequence shown here is derived from an EMBL/GenBank/DDBJ whole genome shotgun (WGS) entry which is preliminary data.</text>
</comment>
<proteinExistence type="predicted"/>
<feature type="region of interest" description="Disordered" evidence="1">
    <location>
        <begin position="59"/>
        <end position="78"/>
    </location>
</feature>
<keyword evidence="3" id="KW-1185">Reference proteome</keyword>
<dbReference type="PANTHER" id="PTHR37342:SF1">
    <property type="entry name" value="CHROMOSOME 11 OPEN READING FRAME 52"/>
    <property type="match status" value="1"/>
</dbReference>
<protein>
    <submittedName>
        <fullName evidence="2">Uncharacterized protein</fullName>
    </submittedName>
</protein>
<evidence type="ECO:0000313" key="2">
    <source>
        <dbReference type="EMBL" id="KAG9351492.1"/>
    </source>
</evidence>
<gene>
    <name evidence="2" type="ORF">JZ751_022742</name>
</gene>
<name>A0A8T2PMB6_9TELE</name>
<dbReference type="Proteomes" id="UP000824540">
    <property type="component" value="Unassembled WGS sequence"/>
</dbReference>
<reference evidence="2" key="1">
    <citation type="thesis" date="2021" institute="BYU ScholarsArchive" country="Provo, UT, USA">
        <title>Applications of and Algorithms for Genome Assembly and Genomic Analyses with an Emphasis on Marine Teleosts.</title>
        <authorList>
            <person name="Pickett B.D."/>
        </authorList>
    </citation>
    <scope>NUCLEOTIDE SEQUENCE</scope>
    <source>
        <strain evidence="2">HI-2016</strain>
    </source>
</reference>
<dbReference type="OrthoDB" id="8846498at2759"/>
<dbReference type="EMBL" id="JAFBMS010000006">
    <property type="protein sequence ID" value="KAG9351492.1"/>
    <property type="molecule type" value="Genomic_DNA"/>
</dbReference>
<feature type="region of interest" description="Disordered" evidence="1">
    <location>
        <begin position="1"/>
        <end position="24"/>
    </location>
</feature>
<organism evidence="2 3">
    <name type="scientific">Albula glossodonta</name>
    <name type="common">roundjaw bonefish</name>
    <dbReference type="NCBI Taxonomy" id="121402"/>
    <lineage>
        <taxon>Eukaryota</taxon>
        <taxon>Metazoa</taxon>
        <taxon>Chordata</taxon>
        <taxon>Craniata</taxon>
        <taxon>Vertebrata</taxon>
        <taxon>Euteleostomi</taxon>
        <taxon>Actinopterygii</taxon>
        <taxon>Neopterygii</taxon>
        <taxon>Teleostei</taxon>
        <taxon>Albuliformes</taxon>
        <taxon>Albulidae</taxon>
        <taxon>Albula</taxon>
    </lineage>
</organism>
<feature type="region of interest" description="Disordered" evidence="1">
    <location>
        <begin position="85"/>
        <end position="135"/>
    </location>
</feature>
<evidence type="ECO:0000313" key="3">
    <source>
        <dbReference type="Proteomes" id="UP000824540"/>
    </source>
</evidence>
<dbReference type="AlphaFoldDB" id="A0A8T2PMB6"/>
<accession>A0A8T2PMB6</accession>
<dbReference type="Pfam" id="PF15147">
    <property type="entry name" value="DUF4578"/>
    <property type="match status" value="1"/>
</dbReference>
<dbReference type="PANTHER" id="PTHR37342">
    <property type="entry name" value="HYPOTHETICAL PROTEIN LOC689959"/>
    <property type="match status" value="1"/>
</dbReference>
<evidence type="ECO:0000256" key="1">
    <source>
        <dbReference type="SAM" id="MobiDB-lite"/>
    </source>
</evidence>
<feature type="compositionally biased region" description="Basic and acidic residues" evidence="1">
    <location>
        <begin position="125"/>
        <end position="135"/>
    </location>
</feature>
<sequence length="135" mass="15207">MRHQRTSTVRNAPAYPPHQSPETHVYDTVAEMPVYSVVNKKRNLQEEDLHYADVQVLQASSASTRGRQRPIHTSGSTEYATIDFQSQPTVPSHSSSLKQTLSTQPADIFIPPGELQRPVPKPRLRKESSKKTMMV</sequence>
<dbReference type="InterPro" id="IPR028106">
    <property type="entry name" value="DUF4578"/>
</dbReference>
<dbReference type="GO" id="GO:0070062">
    <property type="term" value="C:extracellular exosome"/>
    <property type="evidence" value="ECO:0007669"/>
    <property type="project" value="TreeGrafter"/>
</dbReference>
<feature type="compositionally biased region" description="Polar residues" evidence="1">
    <location>
        <begin position="85"/>
        <end position="105"/>
    </location>
</feature>